<dbReference type="EMBL" id="QGGU01000009">
    <property type="protein sequence ID" value="PWK48593.1"/>
    <property type="molecule type" value="Genomic_DNA"/>
</dbReference>
<evidence type="ECO:0000259" key="2">
    <source>
        <dbReference type="Pfam" id="PF14018"/>
    </source>
</evidence>
<reference evidence="3 4" key="1">
    <citation type="submission" date="2018-05" db="EMBL/GenBank/DDBJ databases">
        <title>Genomic Encyclopedia of Type Strains, Phase IV (KMG-IV): sequencing the most valuable type-strain genomes for metagenomic binning, comparative biology and taxonomic classification.</title>
        <authorList>
            <person name="Goeker M."/>
        </authorList>
    </citation>
    <scope>NUCLEOTIDE SEQUENCE [LARGE SCALE GENOMIC DNA]</scope>
    <source>
        <strain evidence="3 4">DSM 25350</strain>
    </source>
</reference>
<evidence type="ECO:0000313" key="3">
    <source>
        <dbReference type="EMBL" id="PWK48593.1"/>
    </source>
</evidence>
<feature type="transmembrane region" description="Helical" evidence="1">
    <location>
        <begin position="47"/>
        <end position="65"/>
    </location>
</feature>
<gene>
    <name evidence="3" type="ORF">C8D97_109144</name>
</gene>
<dbReference type="AlphaFoldDB" id="A0A316FJY1"/>
<keyword evidence="1" id="KW-1133">Transmembrane helix</keyword>
<organism evidence="3 4">
    <name type="scientific">Pleionea mediterranea</name>
    <dbReference type="NCBI Taxonomy" id="523701"/>
    <lineage>
        <taxon>Bacteria</taxon>
        <taxon>Pseudomonadati</taxon>
        <taxon>Pseudomonadota</taxon>
        <taxon>Gammaproteobacteria</taxon>
        <taxon>Oceanospirillales</taxon>
        <taxon>Pleioneaceae</taxon>
        <taxon>Pleionea</taxon>
    </lineage>
</organism>
<accession>A0A316FJY1</accession>
<keyword evidence="1" id="KW-0472">Membrane</keyword>
<keyword evidence="1" id="KW-0812">Transmembrane</keyword>
<dbReference type="Pfam" id="PF14018">
    <property type="entry name" value="DUF4234"/>
    <property type="match status" value="1"/>
</dbReference>
<proteinExistence type="predicted"/>
<feature type="transmembrane region" description="Helical" evidence="1">
    <location>
        <begin position="12"/>
        <end position="27"/>
    </location>
</feature>
<dbReference type="Proteomes" id="UP000245790">
    <property type="component" value="Unassembled WGS sequence"/>
</dbReference>
<evidence type="ECO:0000256" key="1">
    <source>
        <dbReference type="SAM" id="Phobius"/>
    </source>
</evidence>
<name>A0A316FJY1_9GAMM</name>
<protein>
    <submittedName>
        <fullName evidence="3">Uncharacterized protein DUF4234</fullName>
    </submittedName>
</protein>
<dbReference type="RefSeq" id="WP_109764263.1">
    <property type="nucleotide sequence ID" value="NZ_QGGU01000009.1"/>
</dbReference>
<feature type="domain" description="DUF4234" evidence="2">
    <location>
        <begin position="9"/>
        <end position="101"/>
    </location>
</feature>
<dbReference type="OrthoDB" id="7060663at2"/>
<dbReference type="InterPro" id="IPR025328">
    <property type="entry name" value="DUF4234"/>
</dbReference>
<evidence type="ECO:0000313" key="4">
    <source>
        <dbReference type="Proteomes" id="UP000245790"/>
    </source>
</evidence>
<comment type="caution">
    <text evidence="3">The sequence shown here is derived from an EMBL/GenBank/DDBJ whole genome shotgun (WGS) entry which is preliminary data.</text>
</comment>
<keyword evidence="4" id="KW-1185">Reference proteome</keyword>
<sequence>MKYRFRKESTLQVLVLCVITIGGYLMYKLYQLSKEINKNSNEISKRFMLLTILFFILSTISLLWGVANLPDTQLLKAHLPIHIFSSVLDVVWIVKVRNQLNSLSGAKKGQKEWLNAYLTSIFHVIYFQHMINNNYEATINKSLQQISAE</sequence>